<evidence type="ECO:0000256" key="1">
    <source>
        <dbReference type="ARBA" id="ARBA00022801"/>
    </source>
</evidence>
<evidence type="ECO:0000259" key="5">
    <source>
        <dbReference type="Pfam" id="PF12972"/>
    </source>
</evidence>
<dbReference type="Pfam" id="PF12971">
    <property type="entry name" value="NAGLU_N"/>
    <property type="match status" value="1"/>
</dbReference>
<dbReference type="PANTHER" id="PTHR12872">
    <property type="entry name" value="ALPHA-N-ACETYLGLUCOSAMINIDASE"/>
    <property type="match status" value="1"/>
</dbReference>
<feature type="domain" description="Alpha-N-acetylglucosaminidase N-terminal" evidence="4">
    <location>
        <begin position="48"/>
        <end position="131"/>
    </location>
</feature>
<sequence length="798" mass="92438">MWIIWLACLYYLSNNVTAVHSYERIKHDAFQHTLGHLKPRAQPDVQAEAAREVLRRLLGDSYKLFPVSVDSSIGPVGKDTFHVFKSTLGQIMIIGTSGVAVVWGFHYYVKNFCDAHIAWEESHIELPNHLPDVDIKITSNDRFRYYQNVCTAGYSTAWWDWPKWEKHIDWMALNGINLALAFHAQEAIWERVYTKLNLTRHDIDEHFGGPAFLPWARMGNIRGWGGPLTSAWHNHTVKLQHKILNRMRELGIIPVLPAFSGQVPRAFSTLFPTANLTKFEPWNRFSEKYCCPFLLLPTDPLFKTVGTMFLSEYIQEFSTDHVYNCDTFNENEPPQSDLDFLSGISRSIYSAITDVDPEGIWILQGWLFLHELSFWTNARVEAFLTAVPIGKLIVLDLQSEQFPQYERLSSYYGQPFIWCMLHNFGGTLGLFGSAEIINKRVFEGRNMKNSTMIGTGLAPEGINQNYVVYDLMNEMAYLRNPADLDAWFERYAARRYGAWNEYAVQAWQKLRLSVYSFTGLERIRGKYTITRRPSLKINPWVGRRAGLLTWYDTEIMLSAWDDIVKARHGRRNNTFYQHDVVDITRQALQLTANTLYLNIKTAVNHKNISQLRENAKLFTELYDDLERILASNKDFLLGTWLQDAKSLATDEKEKKLYEFNARNQITLWGPRGEIRDYANKQWSGVVADYYKPRWVVLLDELENSLANGTPLNSTAVDFKIFNHVEQPFTLSNKIYPVTANGDSVEIAVELNKKWRKIKPSSKIRITGKRNFGNTILDRRARNRVKIMKSMKLMVAWRN</sequence>
<evidence type="ECO:0000259" key="4">
    <source>
        <dbReference type="Pfam" id="PF12971"/>
    </source>
</evidence>
<keyword evidence="6" id="KW-1185">Reference proteome</keyword>
<dbReference type="InterPro" id="IPR024733">
    <property type="entry name" value="NAGLU_tim-barrel"/>
</dbReference>
<protein>
    <submittedName>
        <fullName evidence="7">Alpha-N-acetylglucosaminidase isoform X1</fullName>
    </submittedName>
</protein>
<dbReference type="GeneID" id="107220682"/>
<evidence type="ECO:0000313" key="6">
    <source>
        <dbReference type="Proteomes" id="UP000829291"/>
    </source>
</evidence>
<dbReference type="Gene3D" id="3.30.379.10">
    <property type="entry name" value="Chitobiase/beta-hexosaminidase domain 2-like"/>
    <property type="match status" value="1"/>
</dbReference>
<dbReference type="InterPro" id="IPR024732">
    <property type="entry name" value="NAGLU_C"/>
</dbReference>
<dbReference type="InterPro" id="IPR007781">
    <property type="entry name" value="NAGLU"/>
</dbReference>
<feature type="domain" description="Alpha-N-acetylglucosaminidase C-terminal" evidence="5">
    <location>
        <begin position="487"/>
        <end position="752"/>
    </location>
</feature>
<evidence type="ECO:0000256" key="2">
    <source>
        <dbReference type="SAM" id="SignalP"/>
    </source>
</evidence>
<feature type="domain" description="Alpha-N-acetylglucosaminidase tim-barrel" evidence="3">
    <location>
        <begin position="144"/>
        <end position="477"/>
    </location>
</feature>
<dbReference type="Pfam" id="PF05089">
    <property type="entry name" value="NAGLU"/>
    <property type="match status" value="1"/>
</dbReference>
<accession>A0ABM3G496</accession>
<dbReference type="Gene3D" id="3.20.20.80">
    <property type="entry name" value="Glycosidases"/>
    <property type="match status" value="1"/>
</dbReference>
<dbReference type="PANTHER" id="PTHR12872:SF1">
    <property type="entry name" value="ALPHA-N-ACETYLGLUCOSAMINIDASE"/>
    <property type="match status" value="1"/>
</dbReference>
<dbReference type="Gene3D" id="1.20.120.670">
    <property type="entry name" value="N-acetyl-b-d-glucoasminidase"/>
    <property type="match status" value="1"/>
</dbReference>
<evidence type="ECO:0000259" key="3">
    <source>
        <dbReference type="Pfam" id="PF05089"/>
    </source>
</evidence>
<reference evidence="7" key="1">
    <citation type="submission" date="2025-08" db="UniProtKB">
        <authorList>
            <consortium name="RefSeq"/>
        </authorList>
    </citation>
    <scope>IDENTIFICATION</scope>
    <source>
        <tissue evidence="7">Thorax and Abdomen</tissue>
    </source>
</reference>
<name>A0ABM3G496_NEOLC</name>
<keyword evidence="2" id="KW-0732">Signal</keyword>
<feature type="chain" id="PRO_5047079411" evidence="2">
    <location>
        <begin position="19"/>
        <end position="798"/>
    </location>
</feature>
<dbReference type="InterPro" id="IPR029018">
    <property type="entry name" value="Hex-like_dom2"/>
</dbReference>
<dbReference type="Pfam" id="PF12972">
    <property type="entry name" value="NAGLU_C"/>
    <property type="match status" value="1"/>
</dbReference>
<dbReference type="RefSeq" id="XP_046595097.1">
    <property type="nucleotide sequence ID" value="XM_046739141.1"/>
</dbReference>
<keyword evidence="1" id="KW-0378">Hydrolase</keyword>
<evidence type="ECO:0000313" key="7">
    <source>
        <dbReference type="RefSeq" id="XP_046595097.1"/>
    </source>
</evidence>
<feature type="signal peptide" evidence="2">
    <location>
        <begin position="1"/>
        <end position="18"/>
    </location>
</feature>
<dbReference type="Proteomes" id="UP000829291">
    <property type="component" value="Chromosome 4"/>
</dbReference>
<organism evidence="6 7">
    <name type="scientific">Neodiprion lecontei</name>
    <name type="common">Redheaded pine sawfly</name>
    <dbReference type="NCBI Taxonomy" id="441921"/>
    <lineage>
        <taxon>Eukaryota</taxon>
        <taxon>Metazoa</taxon>
        <taxon>Ecdysozoa</taxon>
        <taxon>Arthropoda</taxon>
        <taxon>Hexapoda</taxon>
        <taxon>Insecta</taxon>
        <taxon>Pterygota</taxon>
        <taxon>Neoptera</taxon>
        <taxon>Endopterygota</taxon>
        <taxon>Hymenoptera</taxon>
        <taxon>Tenthredinoidea</taxon>
        <taxon>Diprionidae</taxon>
        <taxon>Diprioninae</taxon>
        <taxon>Neodiprion</taxon>
    </lineage>
</organism>
<gene>
    <name evidence="7" type="primary">LOC107220682</name>
</gene>
<proteinExistence type="predicted"/>
<dbReference type="InterPro" id="IPR024240">
    <property type="entry name" value="NAGLU_N"/>
</dbReference>